<dbReference type="AlphaFoldDB" id="A0A0P7TRT5"/>
<evidence type="ECO:0000313" key="2">
    <source>
        <dbReference type="EMBL" id="KPP63887.1"/>
    </source>
</evidence>
<feature type="region of interest" description="Disordered" evidence="1">
    <location>
        <begin position="162"/>
        <end position="186"/>
    </location>
</feature>
<accession>A0A0P7TRT5</accession>
<name>A0A0P7TRT5_SCLFO</name>
<evidence type="ECO:0000313" key="3">
    <source>
        <dbReference type="Proteomes" id="UP000034805"/>
    </source>
</evidence>
<feature type="region of interest" description="Disordered" evidence="1">
    <location>
        <begin position="1"/>
        <end position="128"/>
    </location>
</feature>
<gene>
    <name evidence="2" type="ORF">Z043_117809</name>
</gene>
<proteinExistence type="predicted"/>
<organism evidence="2 3">
    <name type="scientific">Scleropages formosus</name>
    <name type="common">Asian bonytongue</name>
    <name type="synonym">Osteoglossum formosum</name>
    <dbReference type="NCBI Taxonomy" id="113540"/>
    <lineage>
        <taxon>Eukaryota</taxon>
        <taxon>Metazoa</taxon>
        <taxon>Chordata</taxon>
        <taxon>Craniata</taxon>
        <taxon>Vertebrata</taxon>
        <taxon>Euteleostomi</taxon>
        <taxon>Actinopterygii</taxon>
        <taxon>Neopterygii</taxon>
        <taxon>Teleostei</taxon>
        <taxon>Osteoglossocephala</taxon>
        <taxon>Osteoglossomorpha</taxon>
        <taxon>Osteoglossiformes</taxon>
        <taxon>Osteoglossidae</taxon>
        <taxon>Scleropages</taxon>
    </lineage>
</organism>
<feature type="non-terminal residue" evidence="2">
    <location>
        <position position="186"/>
    </location>
</feature>
<dbReference type="Proteomes" id="UP000034805">
    <property type="component" value="Unassembled WGS sequence"/>
</dbReference>
<evidence type="ECO:0000256" key="1">
    <source>
        <dbReference type="SAM" id="MobiDB-lite"/>
    </source>
</evidence>
<feature type="compositionally biased region" description="Basic and acidic residues" evidence="1">
    <location>
        <begin position="79"/>
        <end position="88"/>
    </location>
</feature>
<sequence>MSRQGGDLLESAPASQSTWGLEEAGVKPTALDKSSNGKDGSNDGDTVRPQDTVFSVVSRLSPAPIHLPRASDPSPHSLVPERHLRVPDAEEAPSSASSPSLDPTPEPVTPGSLASPSPDAEYDKLLVRRPTDKVTWPRFLDCPSLFGTKGALSLTAIGPLQRGRRECLKPTRAPPFAKRNEEQRNK</sequence>
<protein>
    <submittedName>
        <fullName evidence="2">Uncharacterized protein</fullName>
    </submittedName>
</protein>
<dbReference type="EMBL" id="JARO02007489">
    <property type="protein sequence ID" value="KPP63887.1"/>
    <property type="molecule type" value="Genomic_DNA"/>
</dbReference>
<comment type="caution">
    <text evidence="2">The sequence shown here is derived from an EMBL/GenBank/DDBJ whole genome shotgun (WGS) entry which is preliminary data.</text>
</comment>
<reference evidence="2 3" key="1">
    <citation type="submission" date="2015-08" db="EMBL/GenBank/DDBJ databases">
        <title>The genome of the Asian arowana (Scleropages formosus).</title>
        <authorList>
            <person name="Tan M.H."/>
            <person name="Gan H.M."/>
            <person name="Croft L.J."/>
            <person name="Austin C.M."/>
        </authorList>
    </citation>
    <scope>NUCLEOTIDE SEQUENCE [LARGE SCALE GENOMIC DNA]</scope>
    <source>
        <strain evidence="2">Aro1</strain>
    </source>
</reference>